<keyword evidence="5 8" id="KW-0697">Rotamase</keyword>
<keyword evidence="6" id="KW-0143">Chaperone</keyword>
<keyword evidence="12" id="KW-1185">Reference proteome</keyword>
<sequence length="152" mass="17038">MVSKGSKIKVDYIGRFEDGGIFDTSIEAVAKEEGLYDENRPYEPLEFVVGEGQMIQGFEEAVLDLAVGEEITVTLPPEKAYGQRNDELVEKIPRNLFENAEFEPEEGMCIMLGEMYPPAIIAEVTEEEVVIDFNPELAGETLVFTIKLLEEL</sequence>
<dbReference type="PANTHER" id="PTHR47861:SF3">
    <property type="entry name" value="FKBP-TYPE PEPTIDYL-PROLYL CIS-TRANS ISOMERASE SLYD"/>
    <property type="match status" value="1"/>
</dbReference>
<evidence type="ECO:0000256" key="9">
    <source>
        <dbReference type="RuleBase" id="RU003915"/>
    </source>
</evidence>
<evidence type="ECO:0000256" key="6">
    <source>
        <dbReference type="ARBA" id="ARBA00023186"/>
    </source>
</evidence>
<evidence type="ECO:0000256" key="7">
    <source>
        <dbReference type="ARBA" id="ARBA00023235"/>
    </source>
</evidence>
<evidence type="ECO:0000256" key="8">
    <source>
        <dbReference type="PROSITE-ProRule" id="PRU00277"/>
    </source>
</evidence>
<dbReference type="eggNOG" id="arCOG00981">
    <property type="taxonomic scope" value="Archaea"/>
</dbReference>
<evidence type="ECO:0000256" key="4">
    <source>
        <dbReference type="ARBA" id="ARBA00022490"/>
    </source>
</evidence>
<evidence type="ECO:0000256" key="1">
    <source>
        <dbReference type="ARBA" id="ARBA00000971"/>
    </source>
</evidence>
<dbReference type="OrthoDB" id="8615at2157"/>
<organism evidence="11 12">
    <name type="scientific">Methanococcus voltae (strain ATCC BAA-1334 / A3)</name>
    <dbReference type="NCBI Taxonomy" id="456320"/>
    <lineage>
        <taxon>Archaea</taxon>
        <taxon>Methanobacteriati</taxon>
        <taxon>Methanobacteriota</taxon>
        <taxon>Methanomada group</taxon>
        <taxon>Methanococci</taxon>
        <taxon>Methanococcales</taxon>
        <taxon>Methanococcaceae</taxon>
        <taxon>Methanococcus</taxon>
    </lineage>
</organism>
<evidence type="ECO:0000313" key="11">
    <source>
        <dbReference type="EMBL" id="ADI36039.1"/>
    </source>
</evidence>
<dbReference type="HOGENOM" id="CLU_098197_2_0_2"/>
<evidence type="ECO:0000256" key="5">
    <source>
        <dbReference type="ARBA" id="ARBA00023110"/>
    </source>
</evidence>
<dbReference type="InParanoid" id="D7DSC9"/>
<comment type="subcellular location">
    <subcellularLocation>
        <location evidence="2">Cytoplasm</location>
    </subcellularLocation>
</comment>
<dbReference type="Proteomes" id="UP000007722">
    <property type="component" value="Chromosome"/>
</dbReference>
<comment type="similarity">
    <text evidence="3 9">Belongs to the FKBP-type PPIase family.</text>
</comment>
<protein>
    <recommendedName>
        <fullName evidence="9">Peptidyl-prolyl cis-trans isomerase</fullName>
        <ecNumber evidence="9">5.2.1.8</ecNumber>
    </recommendedName>
</protein>
<comment type="catalytic activity">
    <reaction evidence="1 8 9">
        <text>[protein]-peptidylproline (omega=180) = [protein]-peptidylproline (omega=0)</text>
        <dbReference type="Rhea" id="RHEA:16237"/>
        <dbReference type="Rhea" id="RHEA-COMP:10747"/>
        <dbReference type="Rhea" id="RHEA-COMP:10748"/>
        <dbReference type="ChEBI" id="CHEBI:83833"/>
        <dbReference type="ChEBI" id="CHEBI:83834"/>
        <dbReference type="EC" id="5.2.1.8"/>
    </reaction>
</comment>
<dbReference type="FunCoup" id="D7DSC9">
    <property type="interactions" value="15"/>
</dbReference>
<keyword evidence="7 8" id="KW-0413">Isomerase</keyword>
<dbReference type="Pfam" id="PF00254">
    <property type="entry name" value="FKBP_C"/>
    <property type="match status" value="1"/>
</dbReference>
<evidence type="ECO:0000259" key="10">
    <source>
        <dbReference type="PROSITE" id="PS50059"/>
    </source>
</evidence>
<dbReference type="InterPro" id="IPR046357">
    <property type="entry name" value="PPIase_dom_sf"/>
</dbReference>
<dbReference type="EC" id="5.2.1.8" evidence="9"/>
<dbReference type="KEGG" id="mvo:Mvol_0379"/>
<dbReference type="GO" id="GO:0003755">
    <property type="term" value="F:peptidyl-prolyl cis-trans isomerase activity"/>
    <property type="evidence" value="ECO:0007669"/>
    <property type="project" value="UniProtKB-UniRule"/>
</dbReference>
<keyword evidence="4" id="KW-0963">Cytoplasm</keyword>
<dbReference type="InterPro" id="IPR001179">
    <property type="entry name" value="PPIase_FKBP_dom"/>
</dbReference>
<dbReference type="STRING" id="456320.Mvol_0379"/>
<reference evidence="11 12" key="1">
    <citation type="submission" date="2010-05" db="EMBL/GenBank/DDBJ databases">
        <title>Complete sequence of Methanococcus voltae A3.</title>
        <authorList>
            <consortium name="US DOE Joint Genome Institute"/>
            <person name="Lucas S."/>
            <person name="Copeland A."/>
            <person name="Lapidus A."/>
            <person name="Cheng J.-F."/>
            <person name="Bruce D."/>
            <person name="Goodwin L."/>
            <person name="Pitluck S."/>
            <person name="Lowry S."/>
            <person name="Clum A."/>
            <person name="Land M."/>
            <person name="Hauser L."/>
            <person name="Kyrpides N."/>
            <person name="Mikhailova N."/>
            <person name="Whitman W.B."/>
            <person name="Woyke T."/>
        </authorList>
    </citation>
    <scope>NUCLEOTIDE SEQUENCE [LARGE SCALE GENOMIC DNA]</scope>
    <source>
        <strain evidence="12">ATCC BAA-1334 / A3</strain>
    </source>
</reference>
<dbReference type="Gene3D" id="3.10.50.40">
    <property type="match status" value="1"/>
</dbReference>
<dbReference type="GO" id="GO:0005737">
    <property type="term" value="C:cytoplasm"/>
    <property type="evidence" value="ECO:0007669"/>
    <property type="project" value="UniProtKB-SubCell"/>
</dbReference>
<dbReference type="SUPFAM" id="SSF54534">
    <property type="entry name" value="FKBP-like"/>
    <property type="match status" value="1"/>
</dbReference>
<dbReference type="GO" id="GO:0042026">
    <property type="term" value="P:protein refolding"/>
    <property type="evidence" value="ECO:0007669"/>
    <property type="project" value="UniProtKB-ARBA"/>
</dbReference>
<accession>D7DSC9</accession>
<dbReference type="PANTHER" id="PTHR47861">
    <property type="entry name" value="FKBP-TYPE PEPTIDYL-PROLYL CIS-TRANS ISOMERASE SLYD"/>
    <property type="match status" value="1"/>
</dbReference>
<gene>
    <name evidence="11" type="ordered locus">Mvol_0379</name>
</gene>
<dbReference type="EMBL" id="CP002057">
    <property type="protein sequence ID" value="ADI36039.1"/>
    <property type="molecule type" value="Genomic_DNA"/>
</dbReference>
<dbReference type="AlphaFoldDB" id="D7DSC9"/>
<evidence type="ECO:0000256" key="3">
    <source>
        <dbReference type="ARBA" id="ARBA00006577"/>
    </source>
</evidence>
<proteinExistence type="inferred from homology"/>
<name>D7DSC9_METV3</name>
<evidence type="ECO:0000313" key="12">
    <source>
        <dbReference type="Proteomes" id="UP000007722"/>
    </source>
</evidence>
<evidence type="ECO:0000256" key="2">
    <source>
        <dbReference type="ARBA" id="ARBA00004496"/>
    </source>
</evidence>
<dbReference type="PROSITE" id="PS50059">
    <property type="entry name" value="FKBP_PPIASE"/>
    <property type="match status" value="1"/>
</dbReference>
<feature type="domain" description="PPIase FKBP-type" evidence="10">
    <location>
        <begin position="5"/>
        <end position="95"/>
    </location>
</feature>